<dbReference type="GO" id="GO:0042392">
    <property type="term" value="F:sphingosine-1-phosphate phosphatase activity"/>
    <property type="evidence" value="ECO:0007669"/>
    <property type="project" value="TreeGrafter"/>
</dbReference>
<dbReference type="Pfam" id="PF01569">
    <property type="entry name" value="PAP2"/>
    <property type="match status" value="1"/>
</dbReference>
<feature type="transmembrane region" description="Helical" evidence="8">
    <location>
        <begin position="6"/>
        <end position="28"/>
    </location>
</feature>
<keyword evidence="3" id="KW-0378">Hydrolase</keyword>
<evidence type="ECO:0000256" key="4">
    <source>
        <dbReference type="ARBA" id="ARBA00022824"/>
    </source>
</evidence>
<sequence length="424" mass="48522">MQNFQYRIILTLFFTVTILIIVGVHFAYRDPLFEVSQDIIEELQSHNSDVVRYFLEGVSLLLGGEALMFGTCALMFAFAKRQRAFYYILLISIVTIVLSIGKLAYHHPRPYMVDEKIKVYGCATEFGDPSGHTTSSSAVLVALNMDFLSKYNRIKLIWKILSIILCILLIFMVGFSRLYNGDHTIDQIIYGWCLGIWVAVVLFLAFKDKLYQHISEIMNKPRLFNMRQRIRYAGIAFGIFIILIIGLIVSYEVVKRNFDIPQEWKDNLAKECGADIGLYSFDSASLIQGLSIVVALSSYYGILYGSMRSSTRDEFYLYGDLWWQGVLRLLVFLVFSAIFVIPVALKVDVNNNAYLTALVTTFVPFIIIGFVVFSSLFDKVYYKLKLSYLKPSLYFKGDRYDMVINQNETISVGTSSDAKTKNYL</sequence>
<protein>
    <submittedName>
        <fullName evidence="10">Pap2 superfamily phosphatase</fullName>
    </submittedName>
</protein>
<dbReference type="InterPro" id="IPR036938">
    <property type="entry name" value="PAP2/HPO_sf"/>
</dbReference>
<feature type="transmembrane region" description="Helical" evidence="8">
    <location>
        <begin position="188"/>
        <end position="206"/>
    </location>
</feature>
<accession>A0A078ATX1</accession>
<comment type="similarity">
    <text evidence="7">Belongs to the type 2 lipid phosphate phosphatase family.</text>
</comment>
<reference evidence="10 11" key="1">
    <citation type="submission" date="2014-06" db="EMBL/GenBank/DDBJ databases">
        <authorList>
            <person name="Swart Estienne"/>
        </authorList>
    </citation>
    <scope>NUCLEOTIDE SEQUENCE [LARGE SCALE GENOMIC DNA]</scope>
    <source>
        <strain evidence="10 11">130c</strain>
    </source>
</reference>
<dbReference type="InterPro" id="IPR000326">
    <property type="entry name" value="PAP2/HPO"/>
</dbReference>
<evidence type="ECO:0000256" key="7">
    <source>
        <dbReference type="ARBA" id="ARBA00038324"/>
    </source>
</evidence>
<dbReference type="OMA" id="FFIVTEH"/>
<keyword evidence="6 8" id="KW-0472">Membrane</keyword>
<dbReference type="SUPFAM" id="SSF48317">
    <property type="entry name" value="Acid phosphatase/Vanadium-dependent haloperoxidase"/>
    <property type="match status" value="1"/>
</dbReference>
<feature type="domain" description="Phosphatidic acid phosphatase type 2/haloperoxidase" evidence="9">
    <location>
        <begin position="84"/>
        <end position="203"/>
    </location>
</feature>
<keyword evidence="11" id="KW-1185">Reference proteome</keyword>
<name>A0A078ATX1_STYLE</name>
<evidence type="ECO:0000256" key="8">
    <source>
        <dbReference type="SAM" id="Phobius"/>
    </source>
</evidence>
<dbReference type="EMBL" id="CCKQ01013692">
    <property type="protein sequence ID" value="CDW85396.1"/>
    <property type="molecule type" value="Genomic_DNA"/>
</dbReference>
<evidence type="ECO:0000259" key="9">
    <source>
        <dbReference type="SMART" id="SM00014"/>
    </source>
</evidence>
<keyword evidence="5 8" id="KW-1133">Transmembrane helix</keyword>
<evidence type="ECO:0000313" key="11">
    <source>
        <dbReference type="Proteomes" id="UP000039865"/>
    </source>
</evidence>
<dbReference type="Proteomes" id="UP000039865">
    <property type="component" value="Unassembled WGS sequence"/>
</dbReference>
<evidence type="ECO:0000256" key="5">
    <source>
        <dbReference type="ARBA" id="ARBA00022989"/>
    </source>
</evidence>
<keyword evidence="2 8" id="KW-0812">Transmembrane</keyword>
<feature type="transmembrane region" description="Helical" evidence="8">
    <location>
        <begin position="326"/>
        <end position="347"/>
    </location>
</feature>
<gene>
    <name evidence="10" type="primary">Contig8914.g9527</name>
    <name evidence="10" type="ORF">STYLEM_14471</name>
</gene>
<dbReference type="PANTHER" id="PTHR14969:SF28">
    <property type="entry name" value="DIHYDROSPHINGOSINE 1-PHOSPHATE PHOSPHATASE LCB3-RELATED"/>
    <property type="match status" value="1"/>
</dbReference>
<dbReference type="PANTHER" id="PTHR14969">
    <property type="entry name" value="SPHINGOSINE-1-PHOSPHATE PHOSPHOHYDROLASE"/>
    <property type="match status" value="1"/>
</dbReference>
<keyword evidence="4" id="KW-0256">Endoplasmic reticulum</keyword>
<feature type="transmembrane region" description="Helical" evidence="8">
    <location>
        <begin position="230"/>
        <end position="251"/>
    </location>
</feature>
<dbReference type="InParanoid" id="A0A078ATX1"/>
<evidence type="ECO:0000256" key="1">
    <source>
        <dbReference type="ARBA" id="ARBA00004477"/>
    </source>
</evidence>
<feature type="transmembrane region" description="Helical" evidence="8">
    <location>
        <begin position="286"/>
        <end position="305"/>
    </location>
</feature>
<feature type="transmembrane region" description="Helical" evidence="8">
    <location>
        <begin position="84"/>
        <end position="105"/>
    </location>
</feature>
<evidence type="ECO:0000256" key="2">
    <source>
        <dbReference type="ARBA" id="ARBA00022692"/>
    </source>
</evidence>
<dbReference type="Gene3D" id="1.20.144.10">
    <property type="entry name" value="Phosphatidic acid phosphatase type 2/haloperoxidase"/>
    <property type="match status" value="1"/>
</dbReference>
<dbReference type="AlphaFoldDB" id="A0A078ATX1"/>
<comment type="subcellular location">
    <subcellularLocation>
        <location evidence="1">Endoplasmic reticulum membrane</location>
        <topology evidence="1">Multi-pass membrane protein</topology>
    </subcellularLocation>
</comment>
<feature type="transmembrane region" description="Helical" evidence="8">
    <location>
        <begin position="53"/>
        <end position="78"/>
    </location>
</feature>
<feature type="transmembrane region" description="Helical" evidence="8">
    <location>
        <begin position="156"/>
        <end position="176"/>
    </location>
</feature>
<dbReference type="OrthoDB" id="302705at2759"/>
<dbReference type="CDD" id="cd01610">
    <property type="entry name" value="PAP2_like"/>
    <property type="match status" value="1"/>
</dbReference>
<evidence type="ECO:0000256" key="3">
    <source>
        <dbReference type="ARBA" id="ARBA00022801"/>
    </source>
</evidence>
<feature type="transmembrane region" description="Helical" evidence="8">
    <location>
        <begin position="353"/>
        <end position="377"/>
    </location>
</feature>
<evidence type="ECO:0000256" key="6">
    <source>
        <dbReference type="ARBA" id="ARBA00023136"/>
    </source>
</evidence>
<organism evidence="10 11">
    <name type="scientific">Stylonychia lemnae</name>
    <name type="common">Ciliate</name>
    <dbReference type="NCBI Taxonomy" id="5949"/>
    <lineage>
        <taxon>Eukaryota</taxon>
        <taxon>Sar</taxon>
        <taxon>Alveolata</taxon>
        <taxon>Ciliophora</taxon>
        <taxon>Intramacronucleata</taxon>
        <taxon>Spirotrichea</taxon>
        <taxon>Stichotrichia</taxon>
        <taxon>Sporadotrichida</taxon>
        <taxon>Oxytrichidae</taxon>
        <taxon>Stylonychinae</taxon>
        <taxon>Stylonychia</taxon>
    </lineage>
</organism>
<dbReference type="GO" id="GO:0005789">
    <property type="term" value="C:endoplasmic reticulum membrane"/>
    <property type="evidence" value="ECO:0007669"/>
    <property type="project" value="UniProtKB-SubCell"/>
</dbReference>
<dbReference type="SMART" id="SM00014">
    <property type="entry name" value="acidPPc"/>
    <property type="match status" value="1"/>
</dbReference>
<evidence type="ECO:0000313" key="10">
    <source>
        <dbReference type="EMBL" id="CDW85396.1"/>
    </source>
</evidence>
<proteinExistence type="inferred from homology"/>